<comment type="caution">
    <text evidence="1">The sequence shown here is derived from an EMBL/GenBank/DDBJ whole genome shotgun (WGS) entry which is preliminary data.</text>
</comment>
<dbReference type="Proteomes" id="UP000560081">
    <property type="component" value="Unassembled WGS sequence"/>
</dbReference>
<keyword evidence="2" id="KW-1185">Reference proteome</keyword>
<protein>
    <submittedName>
        <fullName evidence="1">Uncharacterized protein</fullName>
    </submittedName>
</protein>
<sequence length="171" mass="17827">MSLFPATDWSGTCGFRMFPTDGFASGPSAARLTPVAGGAALALDYTWVHPEQGERAGHLVIGRPDDAGRVTASLTDDFHQAPEIRVLEGVAEAGSAGEAAPISTDPISTHPISGEGVAVSMEYSGWGWTVAVRLQNGTLAMVMQNVVPEGVEGAEPGPYDVMRAAWTRTDG</sequence>
<dbReference type="RefSeq" id="WP_167736913.1">
    <property type="nucleotide sequence ID" value="NZ_BMLA01000002.1"/>
</dbReference>
<dbReference type="AlphaFoldDB" id="A0A7W7L554"/>
<dbReference type="EMBL" id="JACHMC010000001">
    <property type="protein sequence ID" value="MBB4883226.1"/>
    <property type="molecule type" value="Genomic_DNA"/>
</dbReference>
<proteinExistence type="predicted"/>
<gene>
    <name evidence="1" type="ORF">BJ976_001577</name>
</gene>
<organism evidence="1 2">
    <name type="scientific">Micrococcus flavus</name>
    <dbReference type="NCBI Taxonomy" id="384602"/>
    <lineage>
        <taxon>Bacteria</taxon>
        <taxon>Bacillati</taxon>
        <taxon>Actinomycetota</taxon>
        <taxon>Actinomycetes</taxon>
        <taxon>Micrococcales</taxon>
        <taxon>Micrococcaceae</taxon>
        <taxon>Micrococcus</taxon>
    </lineage>
</organism>
<name>A0A7W7L554_9MICC</name>
<accession>A0A7W7L554</accession>
<evidence type="ECO:0000313" key="1">
    <source>
        <dbReference type="EMBL" id="MBB4883226.1"/>
    </source>
</evidence>
<evidence type="ECO:0000313" key="2">
    <source>
        <dbReference type="Proteomes" id="UP000560081"/>
    </source>
</evidence>
<reference evidence="1 2" key="1">
    <citation type="submission" date="2020-08" db="EMBL/GenBank/DDBJ databases">
        <title>Sequencing the genomes of 1000 actinobacteria strains.</title>
        <authorList>
            <person name="Klenk H.-P."/>
        </authorList>
    </citation>
    <scope>NUCLEOTIDE SEQUENCE [LARGE SCALE GENOMIC DNA]</scope>
    <source>
        <strain evidence="1 2">DSM 19079</strain>
    </source>
</reference>